<evidence type="ECO:0000313" key="3">
    <source>
        <dbReference type="Proteomes" id="UP000028725"/>
    </source>
</evidence>
<dbReference type="Proteomes" id="UP000028725">
    <property type="component" value="Unassembled WGS sequence"/>
</dbReference>
<sequence>MACQSLEAGGVRPAVGKGVHNAKPSPQDCGLAGHDGGAHRNRGAVEGNGRYRRSATPTGREGGRSASAVPSRTAAASLRGADEVDVCCRPTSMTVRRCRDFLRSKPPTFPNSQPASSVLASATENGESSAEATIAKEV</sequence>
<comment type="caution">
    <text evidence="2">The sequence shown here is derived from an EMBL/GenBank/DDBJ whole genome shotgun (WGS) entry which is preliminary data.</text>
</comment>
<accession>A0A085WAZ1</accession>
<dbReference type="EMBL" id="JMCB01000013">
    <property type="protein sequence ID" value="KFE64854.1"/>
    <property type="molecule type" value="Genomic_DNA"/>
</dbReference>
<protein>
    <submittedName>
        <fullName evidence="2">Uncharacterized protein</fullName>
    </submittedName>
</protein>
<feature type="region of interest" description="Disordered" evidence="1">
    <location>
        <begin position="1"/>
        <end position="76"/>
    </location>
</feature>
<reference evidence="2 3" key="1">
    <citation type="submission" date="2014-04" db="EMBL/GenBank/DDBJ databases">
        <title>Genome assembly of Hyalangium minutum DSM 14724.</title>
        <authorList>
            <person name="Sharma G."/>
            <person name="Subramanian S."/>
        </authorList>
    </citation>
    <scope>NUCLEOTIDE SEQUENCE [LARGE SCALE GENOMIC DNA]</scope>
    <source>
        <strain evidence="2 3">DSM 14724</strain>
    </source>
</reference>
<keyword evidence="3" id="KW-1185">Reference proteome</keyword>
<evidence type="ECO:0000256" key="1">
    <source>
        <dbReference type="SAM" id="MobiDB-lite"/>
    </source>
</evidence>
<dbReference type="AlphaFoldDB" id="A0A085WAZ1"/>
<organism evidence="2 3">
    <name type="scientific">Hyalangium minutum</name>
    <dbReference type="NCBI Taxonomy" id="394096"/>
    <lineage>
        <taxon>Bacteria</taxon>
        <taxon>Pseudomonadati</taxon>
        <taxon>Myxococcota</taxon>
        <taxon>Myxococcia</taxon>
        <taxon>Myxococcales</taxon>
        <taxon>Cystobacterineae</taxon>
        <taxon>Archangiaceae</taxon>
        <taxon>Hyalangium</taxon>
    </lineage>
</organism>
<feature type="compositionally biased region" description="Polar residues" evidence="1">
    <location>
        <begin position="110"/>
        <end position="131"/>
    </location>
</feature>
<name>A0A085WAZ1_9BACT</name>
<evidence type="ECO:0000313" key="2">
    <source>
        <dbReference type="EMBL" id="KFE64854.1"/>
    </source>
</evidence>
<proteinExistence type="predicted"/>
<gene>
    <name evidence="2" type="ORF">DB31_1872</name>
</gene>
<feature type="region of interest" description="Disordered" evidence="1">
    <location>
        <begin position="104"/>
        <end position="138"/>
    </location>
</feature>